<dbReference type="Proteomes" id="UP000050761">
    <property type="component" value="Unassembled WGS sequence"/>
</dbReference>
<feature type="compositionally biased region" description="Pro residues" evidence="1">
    <location>
        <begin position="38"/>
        <end position="47"/>
    </location>
</feature>
<dbReference type="EMBL" id="UZAH01026912">
    <property type="protein sequence ID" value="VDO86695.1"/>
    <property type="molecule type" value="Genomic_DNA"/>
</dbReference>
<evidence type="ECO:0000313" key="2">
    <source>
        <dbReference type="EMBL" id="VDO86695.1"/>
    </source>
</evidence>
<name>A0A183FSH2_HELPZ</name>
<proteinExistence type="predicted"/>
<reference evidence="4" key="2">
    <citation type="submission" date="2019-09" db="UniProtKB">
        <authorList>
            <consortium name="WormBaseParasite"/>
        </authorList>
    </citation>
    <scope>IDENTIFICATION</scope>
</reference>
<gene>
    <name evidence="2" type="ORF">HPBE_LOCUS10895</name>
</gene>
<dbReference type="WBParaSite" id="HPBE_0001089401-mRNA-1">
    <property type="protein sequence ID" value="HPBE_0001089401-mRNA-1"/>
    <property type="gene ID" value="HPBE_0001089401"/>
</dbReference>
<protein>
    <submittedName>
        <fullName evidence="2 4">Uncharacterized protein</fullName>
    </submittedName>
</protein>
<evidence type="ECO:0000313" key="4">
    <source>
        <dbReference type="WBParaSite" id="HPBE_0001089401-mRNA-1"/>
    </source>
</evidence>
<reference evidence="2 3" key="1">
    <citation type="submission" date="2018-11" db="EMBL/GenBank/DDBJ databases">
        <authorList>
            <consortium name="Pathogen Informatics"/>
        </authorList>
    </citation>
    <scope>NUCLEOTIDE SEQUENCE [LARGE SCALE GENOMIC DNA]</scope>
</reference>
<keyword evidence="3" id="KW-1185">Reference proteome</keyword>
<feature type="region of interest" description="Disordered" evidence="1">
    <location>
        <begin position="29"/>
        <end position="60"/>
    </location>
</feature>
<organism evidence="3 4">
    <name type="scientific">Heligmosomoides polygyrus</name>
    <name type="common">Parasitic roundworm</name>
    <dbReference type="NCBI Taxonomy" id="6339"/>
    <lineage>
        <taxon>Eukaryota</taxon>
        <taxon>Metazoa</taxon>
        <taxon>Ecdysozoa</taxon>
        <taxon>Nematoda</taxon>
        <taxon>Chromadorea</taxon>
        <taxon>Rhabditida</taxon>
        <taxon>Rhabditina</taxon>
        <taxon>Rhabditomorpha</taxon>
        <taxon>Strongyloidea</taxon>
        <taxon>Heligmosomidae</taxon>
        <taxon>Heligmosomoides</taxon>
    </lineage>
</organism>
<dbReference type="AlphaFoldDB" id="A0A183FSH2"/>
<sequence length="60" mass="6821">MTEVESDSHYLSGTSKFFVDVEFRDRRLTPRRPAVVPRAPPSPPPPQTSIAAQTHLNYRL</sequence>
<feature type="compositionally biased region" description="Polar residues" evidence="1">
    <location>
        <begin position="48"/>
        <end position="60"/>
    </location>
</feature>
<accession>A0A3P8CQA8</accession>
<evidence type="ECO:0000313" key="3">
    <source>
        <dbReference type="Proteomes" id="UP000050761"/>
    </source>
</evidence>
<evidence type="ECO:0000256" key="1">
    <source>
        <dbReference type="SAM" id="MobiDB-lite"/>
    </source>
</evidence>
<accession>A0A183FSH2</accession>